<keyword evidence="2" id="KW-1185">Reference proteome</keyword>
<dbReference type="GeneTree" id="ENSGT01150000286916"/>
<evidence type="ECO:0000313" key="1">
    <source>
        <dbReference type="Ensembl" id="ENSFHEP00000013181.1"/>
    </source>
</evidence>
<accession>A0A3Q2PJ43</accession>
<evidence type="ECO:0000313" key="2">
    <source>
        <dbReference type="Proteomes" id="UP000265000"/>
    </source>
</evidence>
<reference evidence="1" key="2">
    <citation type="submission" date="2025-09" db="UniProtKB">
        <authorList>
            <consortium name="Ensembl"/>
        </authorList>
    </citation>
    <scope>IDENTIFICATION</scope>
</reference>
<dbReference type="PANTHER" id="PTHR31635">
    <property type="entry name" value="REVERSE TRANSCRIPTASE DOMAIN-CONTAINING PROTEIN-RELATED"/>
    <property type="match status" value="1"/>
</dbReference>
<protein>
    <recommendedName>
        <fullName evidence="3">Reverse transcriptase domain-containing protein</fullName>
    </recommendedName>
</protein>
<dbReference type="STRING" id="8078.ENSFHEP00000013181"/>
<dbReference type="PANTHER" id="PTHR31635:SF196">
    <property type="entry name" value="REVERSE TRANSCRIPTASE DOMAIN-CONTAINING PROTEIN-RELATED"/>
    <property type="match status" value="1"/>
</dbReference>
<dbReference type="Proteomes" id="UP000265000">
    <property type="component" value="Unplaced"/>
</dbReference>
<organism evidence="1 2">
    <name type="scientific">Fundulus heteroclitus</name>
    <name type="common">Killifish</name>
    <name type="synonym">Mummichog</name>
    <dbReference type="NCBI Taxonomy" id="8078"/>
    <lineage>
        <taxon>Eukaryota</taxon>
        <taxon>Metazoa</taxon>
        <taxon>Chordata</taxon>
        <taxon>Craniata</taxon>
        <taxon>Vertebrata</taxon>
        <taxon>Euteleostomi</taxon>
        <taxon>Actinopterygii</taxon>
        <taxon>Neopterygii</taxon>
        <taxon>Teleostei</taxon>
        <taxon>Neoteleostei</taxon>
        <taxon>Acanthomorphata</taxon>
        <taxon>Ovalentaria</taxon>
        <taxon>Atherinomorphae</taxon>
        <taxon>Cyprinodontiformes</taxon>
        <taxon>Fundulidae</taxon>
        <taxon>Fundulus</taxon>
    </lineage>
</organism>
<reference evidence="1" key="1">
    <citation type="submission" date="2025-08" db="UniProtKB">
        <authorList>
            <consortium name="Ensembl"/>
        </authorList>
    </citation>
    <scope>IDENTIFICATION</scope>
</reference>
<sequence length="297" mass="34360">MEQSCIVSDVEEANTLKEDIIVERTDFFLEFNDNNNTDPRVIWDAYKAYMWDPLKSIPALIECVNKFGKISGYKVNYGKSEIIPLNTVDQGEPTFIKPFRWAPTGLKYLGIHITPRTSQLYAENINPIIIHIKDKLLRWKKLPISFLGRVNLIKMIILPKLIYPVSMLFLFIEPKDLAGINKAISEFIWAGRKPKIKMEVLQLPPTSGGWGLPKVENYVLSIHARIISLWAIQKKNINPWLEIEESVCKPYRPINMLNKQYRELPLMSCFWTVGGSRSTQREPMYAQAVRPRVELEP</sequence>
<name>A0A3Q2PJ43_FUNHE</name>
<dbReference type="Ensembl" id="ENSFHET00000032282.1">
    <property type="protein sequence ID" value="ENSFHEP00000013181.1"/>
    <property type="gene ID" value="ENSFHEG00000014671.1"/>
</dbReference>
<proteinExistence type="predicted"/>
<evidence type="ECO:0008006" key="3">
    <source>
        <dbReference type="Google" id="ProtNLM"/>
    </source>
</evidence>
<dbReference type="AlphaFoldDB" id="A0A3Q2PJ43"/>